<sequence length="125" mass="13661">MKIVLPLLALTAALSLGACNKRVEQYPVIKAPPATVTGEAVNCISTSSIQNTDVYDDYTIDFRMRDGTRYRNTLSNRCPSLGMERAFSYKSTLDRLCDTDSIQVIGGMGGTTCGLDTFVPVKLDR</sequence>
<reference evidence="2 3" key="1">
    <citation type="submission" date="2019-12" db="EMBL/GenBank/DDBJ databases">
        <title>Genomic-based taxomic classification of the family Erythrobacteraceae.</title>
        <authorList>
            <person name="Xu L."/>
        </authorList>
    </citation>
    <scope>NUCLEOTIDE SEQUENCE [LARGE SCALE GENOMIC DNA]</scope>
    <source>
        <strain evidence="2 3">LMG 29518</strain>
    </source>
</reference>
<evidence type="ECO:0000313" key="2">
    <source>
        <dbReference type="EMBL" id="MXO65101.1"/>
    </source>
</evidence>
<name>A0A6I4T4M9_9SPHN</name>
<feature type="signal peptide" evidence="1">
    <location>
        <begin position="1"/>
        <end position="18"/>
    </location>
</feature>
<gene>
    <name evidence="2" type="ORF">GRI91_04985</name>
</gene>
<dbReference type="OrthoDB" id="7391925at2"/>
<evidence type="ECO:0000256" key="1">
    <source>
        <dbReference type="SAM" id="SignalP"/>
    </source>
</evidence>
<evidence type="ECO:0008006" key="4">
    <source>
        <dbReference type="Google" id="ProtNLM"/>
    </source>
</evidence>
<accession>A0A6I4T4M9</accession>
<protein>
    <recommendedName>
        <fullName evidence="4">Lipoprotein</fullName>
    </recommendedName>
</protein>
<keyword evidence="3" id="KW-1185">Reference proteome</keyword>
<dbReference type="Proteomes" id="UP000438476">
    <property type="component" value="Unassembled WGS sequence"/>
</dbReference>
<comment type="caution">
    <text evidence="2">The sequence shown here is derived from an EMBL/GenBank/DDBJ whole genome shotgun (WGS) entry which is preliminary data.</text>
</comment>
<dbReference type="Pfam" id="PF20101">
    <property type="entry name" value="DUF6491"/>
    <property type="match status" value="1"/>
</dbReference>
<evidence type="ECO:0000313" key="3">
    <source>
        <dbReference type="Proteomes" id="UP000438476"/>
    </source>
</evidence>
<feature type="chain" id="PRO_5026255939" description="Lipoprotein" evidence="1">
    <location>
        <begin position="19"/>
        <end position="125"/>
    </location>
</feature>
<organism evidence="2 3">
    <name type="scientific">Altericroceibacterium endophyticum</name>
    <dbReference type="NCBI Taxonomy" id="1808508"/>
    <lineage>
        <taxon>Bacteria</taxon>
        <taxon>Pseudomonadati</taxon>
        <taxon>Pseudomonadota</taxon>
        <taxon>Alphaproteobacteria</taxon>
        <taxon>Sphingomonadales</taxon>
        <taxon>Erythrobacteraceae</taxon>
        <taxon>Altericroceibacterium</taxon>
    </lineage>
</organism>
<dbReference type="EMBL" id="WTYT01000002">
    <property type="protein sequence ID" value="MXO65101.1"/>
    <property type="molecule type" value="Genomic_DNA"/>
</dbReference>
<dbReference type="AlphaFoldDB" id="A0A6I4T4M9"/>
<dbReference type="RefSeq" id="WP_160735536.1">
    <property type="nucleotide sequence ID" value="NZ_WTYT01000002.1"/>
</dbReference>
<proteinExistence type="predicted"/>
<keyword evidence="1" id="KW-0732">Signal</keyword>
<dbReference type="PROSITE" id="PS51257">
    <property type="entry name" value="PROKAR_LIPOPROTEIN"/>
    <property type="match status" value="1"/>
</dbReference>
<dbReference type="InterPro" id="IPR045500">
    <property type="entry name" value="DUF6491"/>
</dbReference>